<dbReference type="EMBL" id="CP036278">
    <property type="protein sequence ID" value="QDU55173.1"/>
    <property type="molecule type" value="Genomic_DNA"/>
</dbReference>
<evidence type="ECO:0000313" key="2">
    <source>
        <dbReference type="EMBL" id="QDU55173.1"/>
    </source>
</evidence>
<keyword evidence="1" id="KW-0472">Membrane</keyword>
<protein>
    <recommendedName>
        <fullName evidence="4">Alkyl hydroperoxide reductase</fullName>
    </recommendedName>
</protein>
<accession>A0A518AKD0</accession>
<dbReference type="RefSeq" id="WP_197528983.1">
    <property type="nucleotide sequence ID" value="NZ_CP036278.1"/>
</dbReference>
<feature type="transmembrane region" description="Helical" evidence="1">
    <location>
        <begin position="82"/>
        <end position="102"/>
    </location>
</feature>
<feature type="transmembrane region" description="Helical" evidence="1">
    <location>
        <begin position="17"/>
        <end position="36"/>
    </location>
</feature>
<evidence type="ECO:0000256" key="1">
    <source>
        <dbReference type="SAM" id="Phobius"/>
    </source>
</evidence>
<evidence type="ECO:0008006" key="4">
    <source>
        <dbReference type="Google" id="ProtNLM"/>
    </source>
</evidence>
<organism evidence="2 3">
    <name type="scientific">Aeoliella mucimassa</name>
    <dbReference type="NCBI Taxonomy" id="2527972"/>
    <lineage>
        <taxon>Bacteria</taxon>
        <taxon>Pseudomonadati</taxon>
        <taxon>Planctomycetota</taxon>
        <taxon>Planctomycetia</taxon>
        <taxon>Pirellulales</taxon>
        <taxon>Lacipirellulaceae</taxon>
        <taxon>Aeoliella</taxon>
    </lineage>
</organism>
<keyword evidence="1" id="KW-1133">Transmembrane helix</keyword>
<dbReference type="KEGG" id="amuc:Pan181_13590"/>
<dbReference type="Proteomes" id="UP000315750">
    <property type="component" value="Chromosome"/>
</dbReference>
<name>A0A518AKD0_9BACT</name>
<gene>
    <name evidence="2" type="ORF">Pan181_13590</name>
</gene>
<evidence type="ECO:0000313" key="3">
    <source>
        <dbReference type="Proteomes" id="UP000315750"/>
    </source>
</evidence>
<reference evidence="2 3" key="1">
    <citation type="submission" date="2019-02" db="EMBL/GenBank/DDBJ databases">
        <title>Deep-cultivation of Planctomycetes and their phenomic and genomic characterization uncovers novel biology.</title>
        <authorList>
            <person name="Wiegand S."/>
            <person name="Jogler M."/>
            <person name="Boedeker C."/>
            <person name="Pinto D."/>
            <person name="Vollmers J."/>
            <person name="Rivas-Marin E."/>
            <person name="Kohn T."/>
            <person name="Peeters S.H."/>
            <person name="Heuer A."/>
            <person name="Rast P."/>
            <person name="Oberbeckmann S."/>
            <person name="Bunk B."/>
            <person name="Jeske O."/>
            <person name="Meyerdierks A."/>
            <person name="Storesund J.E."/>
            <person name="Kallscheuer N."/>
            <person name="Luecker S."/>
            <person name="Lage O.M."/>
            <person name="Pohl T."/>
            <person name="Merkel B.J."/>
            <person name="Hornburger P."/>
            <person name="Mueller R.-W."/>
            <person name="Bruemmer F."/>
            <person name="Labrenz M."/>
            <person name="Spormann A.M."/>
            <person name="Op den Camp H."/>
            <person name="Overmann J."/>
            <person name="Amann R."/>
            <person name="Jetten M.S.M."/>
            <person name="Mascher T."/>
            <person name="Medema M.H."/>
            <person name="Devos D.P."/>
            <person name="Kaster A.-K."/>
            <person name="Ovreas L."/>
            <person name="Rohde M."/>
            <person name="Galperin M.Y."/>
            <person name="Jogler C."/>
        </authorList>
    </citation>
    <scope>NUCLEOTIDE SEQUENCE [LARGE SCALE GENOMIC DNA]</scope>
    <source>
        <strain evidence="2 3">Pan181</strain>
    </source>
</reference>
<sequence>MATSTTAPRATLPRRRFYRGVFLAAGVYNIAWGLYAAADPQWLFRFADLPLAVHPQIFACLGMVIGLYGVLYLEVARRPEQGWLIAAVGLAGKLLGPLGLAVQIASGNWPLATVVLCVTNDLIWWIPFAMYLVDAWPAWREEEQRG</sequence>
<dbReference type="AlphaFoldDB" id="A0A518AKD0"/>
<proteinExistence type="predicted"/>
<feature type="transmembrane region" description="Helical" evidence="1">
    <location>
        <begin position="56"/>
        <end position="75"/>
    </location>
</feature>
<keyword evidence="1" id="KW-0812">Transmembrane</keyword>
<keyword evidence="3" id="KW-1185">Reference proteome</keyword>